<comment type="similarity">
    <text evidence="1">Belongs to the VAMP-associated protein (VAP) (TC 9.B.17) family.</text>
</comment>
<gene>
    <name evidence="5" type="ORF">GSCOC_T00025886001</name>
</gene>
<dbReference type="PhylomeDB" id="A0A068TU96"/>
<dbReference type="OrthoDB" id="264603at2759"/>
<evidence type="ECO:0000313" key="5">
    <source>
        <dbReference type="EMBL" id="CDO98923.1"/>
    </source>
</evidence>
<keyword evidence="6" id="KW-1185">Reference proteome</keyword>
<keyword evidence="2" id="KW-0175">Coiled coil</keyword>
<evidence type="ECO:0000256" key="3">
    <source>
        <dbReference type="SAM" id="Phobius"/>
    </source>
</evidence>
<dbReference type="Gene3D" id="2.60.40.10">
    <property type="entry name" value="Immunoglobulins"/>
    <property type="match status" value="1"/>
</dbReference>
<dbReference type="PANTHER" id="PTHR10809">
    <property type="entry name" value="VESICLE-ASSOCIATED MEMBRANE PROTEIN-ASSOCIATED PROTEIN"/>
    <property type="match status" value="1"/>
</dbReference>
<dbReference type="AlphaFoldDB" id="A0A068TU96"/>
<dbReference type="InterPro" id="IPR000535">
    <property type="entry name" value="MSP_dom"/>
</dbReference>
<protein>
    <recommendedName>
        <fullName evidence="4">MSP domain-containing protein</fullName>
    </recommendedName>
</protein>
<reference evidence="6" key="1">
    <citation type="journal article" date="2014" name="Science">
        <title>The coffee genome provides insight into the convergent evolution of caffeine biosynthesis.</title>
        <authorList>
            <person name="Denoeud F."/>
            <person name="Carretero-Paulet L."/>
            <person name="Dereeper A."/>
            <person name="Droc G."/>
            <person name="Guyot R."/>
            <person name="Pietrella M."/>
            <person name="Zheng C."/>
            <person name="Alberti A."/>
            <person name="Anthony F."/>
            <person name="Aprea G."/>
            <person name="Aury J.M."/>
            <person name="Bento P."/>
            <person name="Bernard M."/>
            <person name="Bocs S."/>
            <person name="Campa C."/>
            <person name="Cenci A."/>
            <person name="Combes M.C."/>
            <person name="Crouzillat D."/>
            <person name="Da Silva C."/>
            <person name="Daddiego L."/>
            <person name="De Bellis F."/>
            <person name="Dussert S."/>
            <person name="Garsmeur O."/>
            <person name="Gayraud T."/>
            <person name="Guignon V."/>
            <person name="Jahn K."/>
            <person name="Jamilloux V."/>
            <person name="Joet T."/>
            <person name="Labadie K."/>
            <person name="Lan T."/>
            <person name="Leclercq J."/>
            <person name="Lepelley M."/>
            <person name="Leroy T."/>
            <person name="Li L.T."/>
            <person name="Librado P."/>
            <person name="Lopez L."/>
            <person name="Munoz A."/>
            <person name="Noel B."/>
            <person name="Pallavicini A."/>
            <person name="Perrotta G."/>
            <person name="Poncet V."/>
            <person name="Pot D."/>
            <person name="Priyono X."/>
            <person name="Rigoreau M."/>
            <person name="Rouard M."/>
            <person name="Rozas J."/>
            <person name="Tranchant-Dubreuil C."/>
            <person name="VanBuren R."/>
            <person name="Zhang Q."/>
            <person name="Andrade A.C."/>
            <person name="Argout X."/>
            <person name="Bertrand B."/>
            <person name="de Kochko A."/>
            <person name="Graziosi G."/>
            <person name="Henry R.J."/>
            <person name="Jayarama X."/>
            <person name="Ming R."/>
            <person name="Nagai C."/>
            <person name="Rounsley S."/>
            <person name="Sankoff D."/>
            <person name="Giuliano G."/>
            <person name="Albert V.A."/>
            <person name="Wincker P."/>
            <person name="Lashermes P."/>
        </authorList>
    </citation>
    <scope>NUCLEOTIDE SEQUENCE [LARGE SCALE GENOMIC DNA]</scope>
    <source>
        <strain evidence="6">cv. DH200-94</strain>
    </source>
</reference>
<dbReference type="Pfam" id="PF00635">
    <property type="entry name" value="Motile_Sperm"/>
    <property type="match status" value="1"/>
</dbReference>
<dbReference type="EMBL" id="HG739087">
    <property type="protein sequence ID" value="CDO98923.1"/>
    <property type="molecule type" value="Genomic_DNA"/>
</dbReference>
<feature type="domain" description="MSP" evidence="4">
    <location>
        <begin position="15"/>
        <end position="135"/>
    </location>
</feature>
<dbReference type="PANTHER" id="PTHR10809:SF148">
    <property type="entry name" value="OS01G0936800 PROTEIN"/>
    <property type="match status" value="1"/>
</dbReference>
<dbReference type="OMA" id="YIEECKL"/>
<feature type="transmembrane region" description="Helical" evidence="3">
    <location>
        <begin position="294"/>
        <end position="314"/>
    </location>
</feature>
<dbReference type="InterPro" id="IPR016763">
    <property type="entry name" value="VAP"/>
</dbReference>
<dbReference type="GO" id="GO:0061817">
    <property type="term" value="P:endoplasmic reticulum-plasma membrane tethering"/>
    <property type="evidence" value="ECO:0007669"/>
    <property type="project" value="TreeGrafter"/>
</dbReference>
<sequence length="316" mass="35395">MEQLEVQNPVVKKQLLDVQPRELKFIFEVKKQSSCAVHLANLSDHYVAFKVKTTSPKKYCVRPNIGVIKPKSTYDFTVTMQAQKSAPSDMQCKDKFLVQSTVAPFGTTEEDITPDLFAKDSGKYVEECKLKVSLTSPTQSPVLSPVNGVSKLEQSPASEISEEKLLTRVENLPPLQMLDEKFEGEKLVMDAEVLTSAKVEENVLLPTKTGKLICDRDVEYRPLDVVDGTKLKFSRDVEELKSKLITLDSELIQAKSNITKLTEEKSCAVQEKQTLKRELATLRRKTGVRTVERGFPPLFVCMVALISLTVGYLLHG</sequence>
<dbReference type="FunFam" id="2.60.40.10:FF:000813">
    <property type="entry name" value="Vesicle-associated protein 1-1"/>
    <property type="match status" value="1"/>
</dbReference>
<dbReference type="GO" id="GO:0090158">
    <property type="term" value="P:endoplasmic reticulum membrane organization"/>
    <property type="evidence" value="ECO:0007669"/>
    <property type="project" value="TreeGrafter"/>
</dbReference>
<dbReference type="GO" id="GO:0005789">
    <property type="term" value="C:endoplasmic reticulum membrane"/>
    <property type="evidence" value="ECO:0007669"/>
    <property type="project" value="InterPro"/>
</dbReference>
<evidence type="ECO:0000256" key="1">
    <source>
        <dbReference type="ARBA" id="ARBA00008932"/>
    </source>
</evidence>
<evidence type="ECO:0000313" key="6">
    <source>
        <dbReference type="Proteomes" id="UP000295252"/>
    </source>
</evidence>
<dbReference type="STRING" id="49390.A0A068TU96"/>
<organism evidence="5 6">
    <name type="scientific">Coffea canephora</name>
    <name type="common">Robusta coffee</name>
    <dbReference type="NCBI Taxonomy" id="49390"/>
    <lineage>
        <taxon>Eukaryota</taxon>
        <taxon>Viridiplantae</taxon>
        <taxon>Streptophyta</taxon>
        <taxon>Embryophyta</taxon>
        <taxon>Tracheophyta</taxon>
        <taxon>Spermatophyta</taxon>
        <taxon>Magnoliopsida</taxon>
        <taxon>eudicotyledons</taxon>
        <taxon>Gunneridae</taxon>
        <taxon>Pentapetalae</taxon>
        <taxon>asterids</taxon>
        <taxon>lamiids</taxon>
        <taxon>Gentianales</taxon>
        <taxon>Rubiaceae</taxon>
        <taxon>Ixoroideae</taxon>
        <taxon>Gardenieae complex</taxon>
        <taxon>Bertiereae - Coffeeae clade</taxon>
        <taxon>Coffeeae</taxon>
        <taxon>Coffea</taxon>
    </lineage>
</organism>
<feature type="coiled-coil region" evidence="2">
    <location>
        <begin position="237"/>
        <end position="285"/>
    </location>
</feature>
<dbReference type="PIRSF" id="PIRSF019693">
    <property type="entry name" value="VAMP-associated"/>
    <property type="match status" value="1"/>
</dbReference>
<dbReference type="InParanoid" id="A0A068TU96"/>
<dbReference type="PROSITE" id="PS50202">
    <property type="entry name" value="MSP"/>
    <property type="match status" value="1"/>
</dbReference>
<evidence type="ECO:0000259" key="4">
    <source>
        <dbReference type="PROSITE" id="PS50202"/>
    </source>
</evidence>
<dbReference type="Proteomes" id="UP000295252">
    <property type="component" value="Chromosome V"/>
</dbReference>
<evidence type="ECO:0000256" key="2">
    <source>
        <dbReference type="SAM" id="Coils"/>
    </source>
</evidence>
<dbReference type="InterPro" id="IPR008962">
    <property type="entry name" value="PapD-like_sf"/>
</dbReference>
<keyword evidence="3" id="KW-0472">Membrane</keyword>
<name>A0A068TU96_COFCA</name>
<keyword evidence="3" id="KW-0812">Transmembrane</keyword>
<dbReference type="GO" id="GO:0005886">
    <property type="term" value="C:plasma membrane"/>
    <property type="evidence" value="ECO:0007669"/>
    <property type="project" value="TreeGrafter"/>
</dbReference>
<proteinExistence type="inferred from homology"/>
<dbReference type="Gramene" id="CDO98923">
    <property type="protein sequence ID" value="CDO98923"/>
    <property type="gene ID" value="GSCOC_T00025886001"/>
</dbReference>
<accession>A0A068TU96</accession>
<keyword evidence="3" id="KW-1133">Transmembrane helix</keyword>
<dbReference type="InterPro" id="IPR013783">
    <property type="entry name" value="Ig-like_fold"/>
</dbReference>
<dbReference type="SUPFAM" id="SSF49354">
    <property type="entry name" value="PapD-like"/>
    <property type="match status" value="1"/>
</dbReference>
<dbReference type="FunCoup" id="A0A068TU96">
    <property type="interactions" value="2019"/>
</dbReference>